<evidence type="ECO:0000256" key="1">
    <source>
        <dbReference type="SAM" id="MobiDB-lite"/>
    </source>
</evidence>
<sequence>RRARGTHFDPPAPSALGGAVAWLRTTWQGGGGDGGGGGGGGGLGLEVWGRRLRLPRQGPAGPGSLAAAAAGEAAPGGAAAPRHPRVLGRGVVLPVGGGGTPRRGRRTSSTPWVTMKRRRPRIVLHFSTSFQSSALRTKRLLLQSLPSNTQ</sequence>
<feature type="non-terminal residue" evidence="2">
    <location>
        <position position="1"/>
    </location>
</feature>
<evidence type="ECO:0000313" key="3">
    <source>
        <dbReference type="Proteomes" id="UP001189429"/>
    </source>
</evidence>
<name>A0ABN9REU1_9DINO</name>
<keyword evidence="3" id="KW-1185">Reference proteome</keyword>
<comment type="caution">
    <text evidence="2">The sequence shown here is derived from an EMBL/GenBank/DDBJ whole genome shotgun (WGS) entry which is preliminary data.</text>
</comment>
<feature type="compositionally biased region" description="Low complexity" evidence="1">
    <location>
        <begin position="58"/>
        <end position="94"/>
    </location>
</feature>
<dbReference type="EMBL" id="CAUYUJ010006497">
    <property type="protein sequence ID" value="CAK0817551.1"/>
    <property type="molecule type" value="Genomic_DNA"/>
</dbReference>
<gene>
    <name evidence="2" type="ORF">PCOR1329_LOCUS20133</name>
</gene>
<organism evidence="2 3">
    <name type="scientific">Prorocentrum cordatum</name>
    <dbReference type="NCBI Taxonomy" id="2364126"/>
    <lineage>
        <taxon>Eukaryota</taxon>
        <taxon>Sar</taxon>
        <taxon>Alveolata</taxon>
        <taxon>Dinophyceae</taxon>
        <taxon>Prorocentrales</taxon>
        <taxon>Prorocentraceae</taxon>
        <taxon>Prorocentrum</taxon>
    </lineage>
</organism>
<accession>A0ABN9REU1</accession>
<dbReference type="Proteomes" id="UP001189429">
    <property type="component" value="Unassembled WGS sequence"/>
</dbReference>
<protein>
    <submittedName>
        <fullName evidence="2">Uncharacterized protein</fullName>
    </submittedName>
</protein>
<feature type="region of interest" description="Disordered" evidence="1">
    <location>
        <begin position="54"/>
        <end position="109"/>
    </location>
</feature>
<evidence type="ECO:0000313" key="2">
    <source>
        <dbReference type="EMBL" id="CAK0817551.1"/>
    </source>
</evidence>
<reference evidence="2" key="1">
    <citation type="submission" date="2023-10" db="EMBL/GenBank/DDBJ databases">
        <authorList>
            <person name="Chen Y."/>
            <person name="Shah S."/>
            <person name="Dougan E. K."/>
            <person name="Thang M."/>
            <person name="Chan C."/>
        </authorList>
    </citation>
    <scope>NUCLEOTIDE SEQUENCE [LARGE SCALE GENOMIC DNA]</scope>
</reference>
<proteinExistence type="predicted"/>